<accession>A0A4Y1RJW0</accession>
<name>A0A4Y1RJW0_PRUDU</name>
<dbReference type="PANTHER" id="PTHR37610">
    <property type="entry name" value="CCHC-TYPE DOMAIN-CONTAINING PROTEIN"/>
    <property type="match status" value="1"/>
</dbReference>
<dbReference type="EMBL" id="AP019302">
    <property type="protein sequence ID" value="BBH04612.1"/>
    <property type="molecule type" value="Genomic_DNA"/>
</dbReference>
<proteinExistence type="predicted"/>
<organism evidence="1">
    <name type="scientific">Prunus dulcis</name>
    <name type="common">Almond</name>
    <name type="synonym">Amygdalus dulcis</name>
    <dbReference type="NCBI Taxonomy" id="3755"/>
    <lineage>
        <taxon>Eukaryota</taxon>
        <taxon>Viridiplantae</taxon>
        <taxon>Streptophyta</taxon>
        <taxon>Embryophyta</taxon>
        <taxon>Tracheophyta</taxon>
        <taxon>Spermatophyta</taxon>
        <taxon>Magnoliopsida</taxon>
        <taxon>eudicotyledons</taxon>
        <taxon>Gunneridae</taxon>
        <taxon>Pentapetalae</taxon>
        <taxon>rosids</taxon>
        <taxon>fabids</taxon>
        <taxon>Rosales</taxon>
        <taxon>Rosaceae</taxon>
        <taxon>Amygdaloideae</taxon>
        <taxon>Amygdaleae</taxon>
        <taxon>Prunus</taxon>
    </lineage>
</organism>
<dbReference type="Pfam" id="PF14223">
    <property type="entry name" value="Retrotran_gag_2"/>
    <property type="match status" value="1"/>
</dbReference>
<gene>
    <name evidence="1" type="ORF">Prudu_015802</name>
</gene>
<dbReference type="PANTHER" id="PTHR37610:SF97">
    <property type="entry name" value="RETROTRANSPOSON GAG DOMAIN-CONTAINING PROTEIN"/>
    <property type="match status" value="1"/>
</dbReference>
<sequence length="155" mass="18044">MILSWILNSLDPDLANSVIYAETAHEVWTDLKERFSQSNAPRIFQIQRSIATHTQDQMPLATYYSKLKSYWDELGSYNDTEVCSCGAKKSLAEREEQQRLMQFLMGLNESYAAIEGRFSLWSPCHQLEGHIPYFHRKRNNVKSPLPMQIQKAWPC</sequence>
<dbReference type="AlphaFoldDB" id="A0A4Y1RJW0"/>
<reference evidence="1" key="1">
    <citation type="journal article" date="2019" name="Science">
        <title>Mutation of a bHLH transcription factor allowed almond domestication.</title>
        <authorList>
            <person name="Sanchez-Perez R."/>
            <person name="Pavan S."/>
            <person name="Mazzeo R."/>
            <person name="Moldovan C."/>
            <person name="Aiese Cigliano R."/>
            <person name="Del Cueto J."/>
            <person name="Ricciardi F."/>
            <person name="Lotti C."/>
            <person name="Ricciardi L."/>
            <person name="Dicenta F."/>
            <person name="Lopez-Marques R.L."/>
            <person name="Lindberg Moller B."/>
        </authorList>
    </citation>
    <scope>NUCLEOTIDE SEQUENCE</scope>
</reference>
<evidence type="ECO:0000313" key="1">
    <source>
        <dbReference type="EMBL" id="BBH04612.1"/>
    </source>
</evidence>
<protein>
    <submittedName>
        <fullName evidence="1">Uncharacterized protein</fullName>
    </submittedName>
</protein>